<evidence type="ECO:0000256" key="2">
    <source>
        <dbReference type="ARBA" id="ARBA00023125"/>
    </source>
</evidence>
<dbReference type="PROSITE" id="PS50995">
    <property type="entry name" value="HTH_MARR_2"/>
    <property type="match status" value="1"/>
</dbReference>
<name>A0A9X2BD71_9BACL</name>
<dbReference type="PANTHER" id="PTHR42756">
    <property type="entry name" value="TRANSCRIPTIONAL REGULATOR, MARR"/>
    <property type="match status" value="1"/>
</dbReference>
<reference evidence="5" key="1">
    <citation type="submission" date="2021-09" db="EMBL/GenBank/DDBJ databases">
        <title>Genome analysis of Fictibacillus sp. KIGAM418 isolated from marine sediment.</title>
        <authorList>
            <person name="Seo M.-J."/>
            <person name="Cho E.-S."/>
            <person name="Hwang C.Y."/>
        </authorList>
    </citation>
    <scope>NUCLEOTIDE SEQUENCE</scope>
    <source>
        <strain evidence="5">KIGAM418</strain>
    </source>
</reference>
<dbReference type="RefSeq" id="WP_248253069.1">
    <property type="nucleotide sequence ID" value="NZ_JAIWJX010000002.1"/>
</dbReference>
<dbReference type="InterPro" id="IPR036390">
    <property type="entry name" value="WH_DNA-bd_sf"/>
</dbReference>
<evidence type="ECO:0000256" key="3">
    <source>
        <dbReference type="ARBA" id="ARBA00023163"/>
    </source>
</evidence>
<keyword evidence="3" id="KW-0804">Transcription</keyword>
<dbReference type="GO" id="GO:0003700">
    <property type="term" value="F:DNA-binding transcription factor activity"/>
    <property type="evidence" value="ECO:0007669"/>
    <property type="project" value="InterPro"/>
</dbReference>
<keyword evidence="6" id="KW-1185">Reference proteome</keyword>
<evidence type="ECO:0000259" key="4">
    <source>
        <dbReference type="PROSITE" id="PS50995"/>
    </source>
</evidence>
<sequence>MSELANMHMMMNYLRGVYKVLEDEWQKSAKSLGLTQAEQHILWIVSFEREATISRIAHLGLWDVSTVMQVIKRLKDKGLIQLLKKDHDRRISYVTLTEEGAKKQQMSSKGRYSVYSYLQAWSKDHGNQEFLVQLVNLHRDMNEHFHGTEYVEWIENTGRQLRDIVETR</sequence>
<dbReference type="SUPFAM" id="SSF46785">
    <property type="entry name" value="Winged helix' DNA-binding domain"/>
    <property type="match status" value="1"/>
</dbReference>
<protein>
    <submittedName>
        <fullName evidence="5">MarR family transcriptional regulator</fullName>
    </submittedName>
</protein>
<dbReference type="EMBL" id="JAIWJX010000002">
    <property type="protein sequence ID" value="MCK6257619.1"/>
    <property type="molecule type" value="Genomic_DNA"/>
</dbReference>
<gene>
    <name evidence="5" type="ORF">LCY76_13570</name>
</gene>
<dbReference type="InterPro" id="IPR000835">
    <property type="entry name" value="HTH_MarR-typ"/>
</dbReference>
<dbReference type="Proteomes" id="UP001139011">
    <property type="component" value="Unassembled WGS sequence"/>
</dbReference>
<dbReference type="Gene3D" id="1.10.10.10">
    <property type="entry name" value="Winged helix-like DNA-binding domain superfamily/Winged helix DNA-binding domain"/>
    <property type="match status" value="1"/>
</dbReference>
<keyword evidence="1" id="KW-0805">Transcription regulation</keyword>
<proteinExistence type="predicted"/>
<keyword evidence="2" id="KW-0238">DNA-binding</keyword>
<comment type="caution">
    <text evidence="5">The sequence shown here is derived from an EMBL/GenBank/DDBJ whole genome shotgun (WGS) entry which is preliminary data.</text>
</comment>
<dbReference type="SMART" id="SM00347">
    <property type="entry name" value="HTH_MARR"/>
    <property type="match status" value="1"/>
</dbReference>
<dbReference type="GO" id="GO:0003677">
    <property type="term" value="F:DNA binding"/>
    <property type="evidence" value="ECO:0007669"/>
    <property type="project" value="UniProtKB-KW"/>
</dbReference>
<dbReference type="PANTHER" id="PTHR42756:SF1">
    <property type="entry name" value="TRANSCRIPTIONAL REPRESSOR OF EMRAB OPERON"/>
    <property type="match status" value="1"/>
</dbReference>
<dbReference type="Pfam" id="PF01047">
    <property type="entry name" value="MarR"/>
    <property type="match status" value="1"/>
</dbReference>
<dbReference type="InterPro" id="IPR036388">
    <property type="entry name" value="WH-like_DNA-bd_sf"/>
</dbReference>
<organism evidence="5 6">
    <name type="scientific">Fictibacillus marinisediminis</name>
    <dbReference type="NCBI Taxonomy" id="2878389"/>
    <lineage>
        <taxon>Bacteria</taxon>
        <taxon>Bacillati</taxon>
        <taxon>Bacillota</taxon>
        <taxon>Bacilli</taxon>
        <taxon>Bacillales</taxon>
        <taxon>Fictibacillaceae</taxon>
        <taxon>Fictibacillus</taxon>
    </lineage>
</organism>
<feature type="domain" description="HTH marR-type" evidence="4">
    <location>
        <begin position="7"/>
        <end position="140"/>
    </location>
</feature>
<evidence type="ECO:0000313" key="5">
    <source>
        <dbReference type="EMBL" id="MCK6257619.1"/>
    </source>
</evidence>
<evidence type="ECO:0000313" key="6">
    <source>
        <dbReference type="Proteomes" id="UP001139011"/>
    </source>
</evidence>
<dbReference type="AlphaFoldDB" id="A0A9X2BD71"/>
<accession>A0A9X2BD71</accession>
<evidence type="ECO:0000256" key="1">
    <source>
        <dbReference type="ARBA" id="ARBA00023015"/>
    </source>
</evidence>